<dbReference type="GO" id="GO:0007283">
    <property type="term" value="P:spermatogenesis"/>
    <property type="evidence" value="ECO:0007669"/>
    <property type="project" value="UniProtKB-KW"/>
</dbReference>
<keyword evidence="10" id="KW-0744">Spermatogenesis</keyword>
<comment type="cofactor">
    <cofactor evidence="1">
        <name>Mg(2+)</name>
        <dbReference type="ChEBI" id="CHEBI:18420"/>
    </cofactor>
</comment>
<keyword evidence="14" id="KW-0808">Transferase</keyword>
<reference evidence="14" key="1">
    <citation type="journal article" date="2014" name="PLoS Negl. Trop. Dis.">
        <title>Identification and characterization of seminal fluid proteins in the Asian tiger mosquito, Aedes albopictus.</title>
        <authorList>
            <person name="Boes K.E."/>
            <person name="Ribeiro J.M."/>
            <person name="Wong A."/>
            <person name="Harrington L.C."/>
            <person name="Wolfner M.F."/>
            <person name="Sirot L.K."/>
        </authorList>
    </citation>
    <scope>NUCLEOTIDE SEQUENCE</scope>
    <source>
        <tissue evidence="14">Reproductive organs</tissue>
    </source>
</reference>
<dbReference type="GO" id="GO:0030154">
    <property type="term" value="P:cell differentiation"/>
    <property type="evidence" value="ECO:0007669"/>
    <property type="project" value="UniProtKB-KW"/>
</dbReference>
<keyword evidence="3" id="KW-0597">Phosphoprotein</keyword>
<feature type="binding site" evidence="11">
    <location>
        <position position="72"/>
    </location>
    <ligand>
        <name>ATP</name>
        <dbReference type="ChEBI" id="CHEBI:30616"/>
    </ligand>
</feature>
<evidence type="ECO:0000256" key="12">
    <source>
        <dbReference type="RuleBase" id="RU000304"/>
    </source>
</evidence>
<evidence type="ECO:0000259" key="13">
    <source>
        <dbReference type="PROSITE" id="PS50011"/>
    </source>
</evidence>
<evidence type="ECO:0000256" key="10">
    <source>
        <dbReference type="ARBA" id="ARBA00022871"/>
    </source>
</evidence>
<evidence type="ECO:0000256" key="9">
    <source>
        <dbReference type="ARBA" id="ARBA00022843"/>
    </source>
</evidence>
<evidence type="ECO:0000256" key="7">
    <source>
        <dbReference type="ARBA" id="ARBA00022840"/>
    </source>
</evidence>
<evidence type="ECO:0000256" key="4">
    <source>
        <dbReference type="ARBA" id="ARBA00022723"/>
    </source>
</evidence>
<keyword evidence="7 11" id="KW-0067">ATP-binding</keyword>
<dbReference type="GO" id="GO:0000287">
    <property type="term" value="F:magnesium ion binding"/>
    <property type="evidence" value="ECO:0007669"/>
    <property type="project" value="UniProtKB-ARBA"/>
</dbReference>
<dbReference type="PROSITE" id="PS50011">
    <property type="entry name" value="PROTEIN_KINASE_DOM"/>
    <property type="match status" value="1"/>
</dbReference>
<keyword evidence="4" id="KW-0479">Metal-binding</keyword>
<dbReference type="PANTHER" id="PTHR24346">
    <property type="entry name" value="MAP/MICROTUBULE AFFINITY-REGULATING KINASE"/>
    <property type="match status" value="1"/>
</dbReference>
<keyword evidence="14" id="KW-0418">Kinase</keyword>
<dbReference type="PANTHER" id="PTHR24346:SF102">
    <property type="entry name" value="TESTIS-SPECIFIC SERINE_THREONINE-PROTEIN KINASE 1"/>
    <property type="match status" value="1"/>
</dbReference>
<keyword evidence="9" id="KW-0832">Ubl conjugation</keyword>
<evidence type="ECO:0000256" key="5">
    <source>
        <dbReference type="ARBA" id="ARBA00022741"/>
    </source>
</evidence>
<evidence type="ECO:0000256" key="2">
    <source>
        <dbReference type="ARBA" id="ARBA00022473"/>
    </source>
</evidence>
<name>A0A023EN03_AEDAL</name>
<dbReference type="InterPro" id="IPR017441">
    <property type="entry name" value="Protein_kinase_ATP_BS"/>
</dbReference>
<protein>
    <submittedName>
        <fullName evidence="14">Putative serine/threonine protein kinase chk2</fullName>
    </submittedName>
</protein>
<evidence type="ECO:0000256" key="11">
    <source>
        <dbReference type="PROSITE-ProRule" id="PRU10141"/>
    </source>
</evidence>
<dbReference type="InterPro" id="IPR008271">
    <property type="entry name" value="Ser/Thr_kinase_AS"/>
</dbReference>
<keyword evidence="2" id="KW-0217">Developmental protein</keyword>
<dbReference type="GO" id="GO:0005524">
    <property type="term" value="F:ATP binding"/>
    <property type="evidence" value="ECO:0007669"/>
    <property type="project" value="UniProtKB-UniRule"/>
</dbReference>
<keyword evidence="12 14" id="KW-0723">Serine/threonine-protein kinase</keyword>
<keyword evidence="8" id="KW-0460">Magnesium</keyword>
<sequence>MENSSSKVSRLTPLDNALTSTTEWNRKEVKKQLSERGYLIGQSIGEGSYSKVYYSEYRKPGQQQFPERRACKIINRRKSSMEYSQFLPREIKTMIALSHPNIVTVYSVFEFGPYVCIFMDYCRCGDLLQRVQTRGKLSETKARVLFRQLASAVQYMHSRGFCHRDIKCENVLLCNPMHVKLSDFTFAKKCPCEEASPKQLSATFCGSVAYAAPEILKGIPYHPKRYDMWSLGCVLFIMVTGTMPFDERNIPETIERQERKHYFYPDGVKPNPTIIELIDSLIEPDVNARASIEQVVNSAWLQEVE</sequence>
<dbReference type="FunFam" id="1.10.510.10:FF:000658">
    <property type="entry name" value="Protein CBG12184"/>
    <property type="match status" value="1"/>
</dbReference>
<dbReference type="GO" id="GO:0000226">
    <property type="term" value="P:microtubule cytoskeleton organization"/>
    <property type="evidence" value="ECO:0007669"/>
    <property type="project" value="TreeGrafter"/>
</dbReference>
<evidence type="ECO:0000256" key="6">
    <source>
        <dbReference type="ARBA" id="ARBA00022782"/>
    </source>
</evidence>
<dbReference type="GO" id="GO:0050321">
    <property type="term" value="F:tau-protein kinase activity"/>
    <property type="evidence" value="ECO:0007669"/>
    <property type="project" value="TreeGrafter"/>
</dbReference>
<dbReference type="Gene3D" id="1.10.510.10">
    <property type="entry name" value="Transferase(Phosphotransferase) domain 1"/>
    <property type="match status" value="1"/>
</dbReference>
<dbReference type="GO" id="GO:0005737">
    <property type="term" value="C:cytoplasm"/>
    <property type="evidence" value="ECO:0007669"/>
    <property type="project" value="TreeGrafter"/>
</dbReference>
<dbReference type="GO" id="GO:0035556">
    <property type="term" value="P:intracellular signal transduction"/>
    <property type="evidence" value="ECO:0007669"/>
    <property type="project" value="TreeGrafter"/>
</dbReference>
<dbReference type="PROSITE" id="PS00108">
    <property type="entry name" value="PROTEIN_KINASE_ST"/>
    <property type="match status" value="1"/>
</dbReference>
<keyword evidence="6" id="KW-0221">Differentiation</keyword>
<dbReference type="PROSITE" id="PS00107">
    <property type="entry name" value="PROTEIN_KINASE_ATP"/>
    <property type="match status" value="1"/>
</dbReference>
<dbReference type="CDD" id="cd14080">
    <property type="entry name" value="STKc_TSSK-like"/>
    <property type="match status" value="1"/>
</dbReference>
<dbReference type="InterPro" id="IPR000719">
    <property type="entry name" value="Prot_kinase_dom"/>
</dbReference>
<proteinExistence type="evidence at transcript level"/>
<evidence type="ECO:0000313" key="14">
    <source>
        <dbReference type="EMBL" id="JAC10752.1"/>
    </source>
</evidence>
<feature type="domain" description="Protein kinase" evidence="13">
    <location>
        <begin position="38"/>
        <end position="301"/>
    </location>
</feature>
<dbReference type="EMBL" id="GAPW01002846">
    <property type="protein sequence ID" value="JAC10752.1"/>
    <property type="molecule type" value="mRNA"/>
</dbReference>
<accession>A0A023EN03</accession>
<dbReference type="SMART" id="SM00220">
    <property type="entry name" value="S_TKc"/>
    <property type="match status" value="1"/>
</dbReference>
<comment type="similarity">
    <text evidence="12">Belongs to the protein kinase superfamily.</text>
</comment>
<organism evidence="14">
    <name type="scientific">Aedes albopictus</name>
    <name type="common">Asian tiger mosquito</name>
    <name type="synonym">Stegomyia albopicta</name>
    <dbReference type="NCBI Taxonomy" id="7160"/>
    <lineage>
        <taxon>Eukaryota</taxon>
        <taxon>Metazoa</taxon>
        <taxon>Ecdysozoa</taxon>
        <taxon>Arthropoda</taxon>
        <taxon>Hexapoda</taxon>
        <taxon>Insecta</taxon>
        <taxon>Pterygota</taxon>
        <taxon>Neoptera</taxon>
        <taxon>Endopterygota</taxon>
        <taxon>Diptera</taxon>
        <taxon>Nematocera</taxon>
        <taxon>Culicoidea</taxon>
        <taxon>Culicidae</taxon>
        <taxon>Culicinae</taxon>
        <taxon>Aedini</taxon>
        <taxon>Aedes</taxon>
        <taxon>Stegomyia</taxon>
    </lineage>
</organism>
<dbReference type="AlphaFoldDB" id="A0A023EN03"/>
<dbReference type="VEuPathDB" id="VectorBase:AALFPA_052705"/>
<dbReference type="VEuPathDB" id="VectorBase:AALF016952"/>
<evidence type="ECO:0000256" key="1">
    <source>
        <dbReference type="ARBA" id="ARBA00001946"/>
    </source>
</evidence>
<evidence type="ECO:0000256" key="8">
    <source>
        <dbReference type="ARBA" id="ARBA00022842"/>
    </source>
</evidence>
<dbReference type="Pfam" id="PF00069">
    <property type="entry name" value="Pkinase"/>
    <property type="match status" value="1"/>
</dbReference>
<dbReference type="SUPFAM" id="SSF56112">
    <property type="entry name" value="Protein kinase-like (PK-like)"/>
    <property type="match status" value="1"/>
</dbReference>
<keyword evidence="5 11" id="KW-0547">Nucleotide-binding</keyword>
<evidence type="ECO:0000256" key="3">
    <source>
        <dbReference type="ARBA" id="ARBA00022553"/>
    </source>
</evidence>
<dbReference type="InterPro" id="IPR011009">
    <property type="entry name" value="Kinase-like_dom_sf"/>
</dbReference>
<dbReference type="VEuPathDB" id="VectorBase:AALC636_011173"/>